<dbReference type="Pfam" id="PF08101">
    <property type="entry name" value="Msb1-Mug8_dom"/>
    <property type="match status" value="1"/>
</dbReference>
<dbReference type="InterPro" id="IPR037508">
    <property type="entry name" value="Msb1/Mug8"/>
</dbReference>
<feature type="domain" description="Meiotically up-regulated protein Msb1/Mug8" evidence="2">
    <location>
        <begin position="44"/>
        <end position="536"/>
    </location>
</feature>
<comment type="caution">
    <text evidence="3">The sequence shown here is derived from an EMBL/GenBank/DDBJ whole genome shotgun (WGS) entry which is preliminary data.</text>
</comment>
<evidence type="ECO:0000313" key="4">
    <source>
        <dbReference type="Proteomes" id="UP001397290"/>
    </source>
</evidence>
<evidence type="ECO:0000256" key="1">
    <source>
        <dbReference type="SAM" id="MobiDB-lite"/>
    </source>
</evidence>
<feature type="compositionally biased region" description="Basic and acidic residues" evidence="1">
    <location>
        <begin position="471"/>
        <end position="480"/>
    </location>
</feature>
<name>A0AAW0S218_9HYPO</name>
<feature type="compositionally biased region" description="Pro residues" evidence="1">
    <location>
        <begin position="789"/>
        <end position="799"/>
    </location>
</feature>
<reference evidence="3 4" key="1">
    <citation type="submission" date="2020-02" db="EMBL/GenBank/DDBJ databases">
        <title>Comparative genomics of the hypocrealean fungal genus Beauvera.</title>
        <authorList>
            <person name="Showalter D.N."/>
            <person name="Bushley K.E."/>
            <person name="Rehner S.A."/>
        </authorList>
    </citation>
    <scope>NUCLEOTIDE SEQUENCE [LARGE SCALE GENOMIC DNA]</scope>
    <source>
        <strain evidence="3 4">ARSEF4384</strain>
    </source>
</reference>
<dbReference type="CDD" id="cd04401">
    <property type="entry name" value="RhoGAP_fMSB1"/>
    <property type="match status" value="1"/>
</dbReference>
<feature type="compositionally biased region" description="Polar residues" evidence="1">
    <location>
        <begin position="741"/>
        <end position="752"/>
    </location>
</feature>
<dbReference type="AlphaFoldDB" id="A0AAW0S218"/>
<dbReference type="PANTHER" id="PTHR28093">
    <property type="entry name" value="MORPHOGENESIS-RELATED PROTEIN MSB1"/>
    <property type="match status" value="1"/>
</dbReference>
<evidence type="ECO:0000259" key="2">
    <source>
        <dbReference type="Pfam" id="PF08101"/>
    </source>
</evidence>
<organism evidence="3 4">
    <name type="scientific">Beauveria asiatica</name>
    <dbReference type="NCBI Taxonomy" id="1069075"/>
    <lineage>
        <taxon>Eukaryota</taxon>
        <taxon>Fungi</taxon>
        <taxon>Dikarya</taxon>
        <taxon>Ascomycota</taxon>
        <taxon>Pezizomycotina</taxon>
        <taxon>Sordariomycetes</taxon>
        <taxon>Hypocreomycetidae</taxon>
        <taxon>Hypocreales</taxon>
        <taxon>Cordycipitaceae</taxon>
        <taxon>Beauveria</taxon>
    </lineage>
</organism>
<feature type="compositionally biased region" description="Basic and acidic residues" evidence="1">
    <location>
        <begin position="975"/>
        <end position="991"/>
    </location>
</feature>
<feature type="compositionally biased region" description="Polar residues" evidence="1">
    <location>
        <begin position="672"/>
        <end position="700"/>
    </location>
</feature>
<protein>
    <recommendedName>
        <fullName evidence="2">Meiotically up-regulated protein Msb1/Mug8 domain-containing protein</fullName>
    </recommendedName>
</protein>
<dbReference type="Proteomes" id="UP001397290">
    <property type="component" value="Unassembled WGS sequence"/>
</dbReference>
<feature type="compositionally biased region" description="Polar residues" evidence="1">
    <location>
        <begin position="1039"/>
        <end position="1052"/>
    </location>
</feature>
<dbReference type="InterPro" id="IPR012965">
    <property type="entry name" value="Msb1/Mug8_dom"/>
</dbReference>
<feature type="compositionally biased region" description="Acidic residues" evidence="1">
    <location>
        <begin position="1000"/>
        <end position="1010"/>
    </location>
</feature>
<feature type="region of interest" description="Disordered" evidence="1">
    <location>
        <begin position="1026"/>
        <end position="1052"/>
    </location>
</feature>
<dbReference type="EMBL" id="JAAHCF010000091">
    <property type="protein sequence ID" value="KAK8148398.1"/>
    <property type="molecule type" value="Genomic_DNA"/>
</dbReference>
<feature type="compositionally biased region" description="Polar residues" evidence="1">
    <location>
        <begin position="825"/>
        <end position="840"/>
    </location>
</feature>
<feature type="region of interest" description="Disordered" evidence="1">
    <location>
        <begin position="393"/>
        <end position="412"/>
    </location>
</feature>
<accession>A0AAW0S218</accession>
<keyword evidence="4" id="KW-1185">Reference proteome</keyword>
<feature type="compositionally biased region" description="Basic residues" evidence="1">
    <location>
        <begin position="815"/>
        <end position="824"/>
    </location>
</feature>
<feature type="region of interest" description="Disordered" evidence="1">
    <location>
        <begin position="672"/>
        <end position="1014"/>
    </location>
</feature>
<sequence>MPGIFSRIHKARDARQKKKNAHNDLASSLPVKPRWDDAYTRASVEPDEIDELIRCCTQEIKSRGLDHPFLLLPFRPTSNPSGVRTFIRNFFGKDGLDAPIHGERLQQEVRIAEPMVLASVLKWCWSRLQGGVVSWDAYELFKIGELGKFPRHDPISHSANAISPADSKLARDSFKTFIPISVESDSRQNIIFSFFELVAAIAAHGKKNGLSGVKLSRMAAWWAFEQRDTGDGFDGGYKAWKKAADATTHLFFAYLRSLSPEQELTGITMLPRSLQKLLNETEYPPKAADMLVSRTNKLVMIVDSVSPTPFALLRRASKFEYRDSDVALRKLSDFDDATEALSEECRRVLKAISAANQSQASSAKHSTSLRDASWSRFEDIGFASALTEEDDYEESAVPVKRPPQTFGPSKSMLNMPSSTAYDARPTTPSWADFLSTGFVDDSAKTNTLVPPDKVLPPIDVQRQHSSQSHQPRLESDKDLEPGELASITPFDLDDAFWWVWMSSLAPEETSERKAAFGRCAVLETTVHDGAWLVMEELIAGAAPDPQEGAYIAEKKGLFSWTKRSRTVSRRKSVNKYSLRRGEHAVSGGSTTNVGTDTQAKIAAKAAQLRAIQESGNKPVATRRGRTDEEVLGDKTNSIFDLQPPIAGEASSAMKWVKKYDKGAVKDAYLSNSNAGRGVSISPSQAEHSHEVASNGSTEVPNASIKALERKPVPAVPVEESVSSPAFTEKAQAAHPNEVQDEASQPRDTSAESQESKVAAPVVEKTKEEQVEDIPAPPPKDEQPVAAPTPLAPAPAPAPKPTEVQPKSPVKEKGGLRKLFRKNRSSKIPDNSAAQLNSMFQQDAAAAAAAARSKDPEPVAETSVAETSVTEKPVEQAVLTEHFTEPTLEILPEPDSEAHKLATSDVAVDSKTEFSRFDQGPLADQPAFAPEDVEEDALTPPAVADHEQQGDDTGSNGLTRIASPGVQDRWAQIRKNAAERASQRQTDERDRSMPPSKSATEADDETSGEETIESRVARIKARVAELTGNMEGTHAPALKNSAQASAVTPNVLD</sequence>
<feature type="compositionally biased region" description="Low complexity" evidence="1">
    <location>
        <begin position="715"/>
        <end position="725"/>
    </location>
</feature>
<gene>
    <name evidence="3" type="ORF">G3M48_010230</name>
</gene>
<evidence type="ECO:0000313" key="3">
    <source>
        <dbReference type="EMBL" id="KAK8148398.1"/>
    </source>
</evidence>
<proteinExistence type="predicted"/>
<feature type="compositionally biased region" description="Basic and acidic residues" evidence="1">
    <location>
        <begin position="895"/>
        <end position="915"/>
    </location>
</feature>
<dbReference type="PANTHER" id="PTHR28093:SF1">
    <property type="entry name" value="MORPHOGENESIS-RELATED PROTEIN MSB1"/>
    <property type="match status" value="1"/>
</dbReference>
<feature type="region of interest" description="Disordered" evidence="1">
    <location>
        <begin position="445"/>
        <end position="481"/>
    </location>
</feature>